<gene>
    <name evidence="1" type="ORF">CB695_22310</name>
</gene>
<reference evidence="1" key="1">
    <citation type="submission" date="2018-07" db="EMBL/GenBank/DDBJ databases">
        <authorList>
            <person name="Ashton P.M."/>
            <person name="Dallman T."/>
            <person name="Nair S."/>
            <person name="De Pinna E."/>
            <person name="Peters T."/>
            <person name="Grant K."/>
        </authorList>
    </citation>
    <scope>NUCLEOTIDE SEQUENCE</scope>
    <source>
        <strain evidence="1">368335</strain>
    </source>
</reference>
<evidence type="ECO:0000313" key="1">
    <source>
        <dbReference type="EMBL" id="EDH8304200.1"/>
    </source>
</evidence>
<accession>A0A635RBM4</accession>
<proteinExistence type="predicted"/>
<dbReference type="EMBL" id="AAMIYH010000027">
    <property type="protein sequence ID" value="EDH8304200.1"/>
    <property type="molecule type" value="Genomic_DNA"/>
</dbReference>
<sequence length="202" mass="23164">MNEITLVRFIEAMRLNEANPHSPLFIDLMEEEVEGFLAYPRLKAYFERKTPTAYEKLMYALDNRTTLNNTPFKALEAIDPTGGAGIPQRVVFYYIDNGRIKADVVNWISEGEIPETRTFNLCPVEEGWVAGTHYSYPYQSIKSPYLYPVYLDDVTPGKCVPVTNLICLLTMEVVASDAGQTWVEQSKNIQNWQEMGYKLYQP</sequence>
<organism evidence="1">
    <name type="scientific">Salmonella enterica subsp. enterica serovar Chester</name>
    <dbReference type="NCBI Taxonomy" id="149386"/>
    <lineage>
        <taxon>Bacteria</taxon>
        <taxon>Pseudomonadati</taxon>
        <taxon>Pseudomonadota</taxon>
        <taxon>Gammaproteobacteria</taxon>
        <taxon>Enterobacterales</taxon>
        <taxon>Enterobacteriaceae</taxon>
        <taxon>Salmonella</taxon>
    </lineage>
</organism>
<name>A0A635RBM4_SALET</name>
<protein>
    <submittedName>
        <fullName evidence="1">Uncharacterized protein</fullName>
    </submittedName>
</protein>
<dbReference type="AlphaFoldDB" id="A0A635RBM4"/>
<comment type="caution">
    <text evidence="1">The sequence shown here is derived from an EMBL/GenBank/DDBJ whole genome shotgun (WGS) entry which is preliminary data.</text>
</comment>